<evidence type="ECO:0000256" key="7">
    <source>
        <dbReference type="ARBA" id="ARBA00022884"/>
    </source>
</evidence>
<organism evidence="16">
    <name type="scientific">Amblyomma triste</name>
    <name type="common">Neotropical tick</name>
    <dbReference type="NCBI Taxonomy" id="251400"/>
    <lineage>
        <taxon>Eukaryota</taxon>
        <taxon>Metazoa</taxon>
        <taxon>Ecdysozoa</taxon>
        <taxon>Arthropoda</taxon>
        <taxon>Chelicerata</taxon>
        <taxon>Arachnida</taxon>
        <taxon>Acari</taxon>
        <taxon>Parasitiformes</taxon>
        <taxon>Ixodida</taxon>
        <taxon>Ixodoidea</taxon>
        <taxon>Ixodidae</taxon>
        <taxon>Amblyomminae</taxon>
        <taxon>Amblyomma</taxon>
    </lineage>
</organism>
<keyword evidence="9" id="KW-0805">Transcription regulation</keyword>
<evidence type="ECO:0000256" key="15">
    <source>
        <dbReference type="SAM" id="SignalP"/>
    </source>
</evidence>
<evidence type="ECO:0000256" key="12">
    <source>
        <dbReference type="ARBA" id="ARBA00029708"/>
    </source>
</evidence>
<evidence type="ECO:0000313" key="16">
    <source>
        <dbReference type="EMBL" id="JAC31303.1"/>
    </source>
</evidence>
<evidence type="ECO:0000256" key="8">
    <source>
        <dbReference type="ARBA" id="ARBA00022946"/>
    </source>
</evidence>
<evidence type="ECO:0000256" key="1">
    <source>
        <dbReference type="ARBA" id="ARBA00004173"/>
    </source>
</evidence>
<name>A0A023GEA2_AMBTT</name>
<dbReference type="InterPro" id="IPR029063">
    <property type="entry name" value="SAM-dependent_MTases_sf"/>
</dbReference>
<dbReference type="GO" id="GO:0034246">
    <property type="term" value="F:mitochondrial transcription factor activity"/>
    <property type="evidence" value="ECO:0007669"/>
    <property type="project" value="TreeGrafter"/>
</dbReference>
<evidence type="ECO:0000256" key="6">
    <source>
        <dbReference type="ARBA" id="ARBA00022691"/>
    </source>
</evidence>
<dbReference type="GO" id="GO:0006391">
    <property type="term" value="P:transcription initiation at mitochondrial promoter"/>
    <property type="evidence" value="ECO:0007669"/>
    <property type="project" value="TreeGrafter"/>
</dbReference>
<keyword evidence="8" id="KW-0809">Transit peptide</keyword>
<evidence type="ECO:0000256" key="5">
    <source>
        <dbReference type="ARBA" id="ARBA00022679"/>
    </source>
</evidence>
<dbReference type="AlphaFoldDB" id="A0A023GEA2"/>
<dbReference type="EMBL" id="GBBM01004115">
    <property type="protein sequence ID" value="JAC31303.1"/>
    <property type="molecule type" value="mRNA"/>
</dbReference>
<evidence type="ECO:0000256" key="13">
    <source>
        <dbReference type="ARBA" id="ARBA00031609"/>
    </source>
</evidence>
<feature type="signal peptide" evidence="15">
    <location>
        <begin position="1"/>
        <end position="16"/>
    </location>
</feature>
<dbReference type="GO" id="GO:0003723">
    <property type="term" value="F:RNA binding"/>
    <property type="evidence" value="ECO:0007669"/>
    <property type="project" value="UniProtKB-KW"/>
</dbReference>
<dbReference type="GO" id="GO:0000179">
    <property type="term" value="F:rRNA (adenine-N6,N6-)-dimethyltransferase activity"/>
    <property type="evidence" value="ECO:0007669"/>
    <property type="project" value="TreeGrafter"/>
</dbReference>
<keyword evidence="6" id="KW-0949">S-adenosyl-L-methionine</keyword>
<keyword evidence="15" id="KW-0732">Signal</keyword>
<dbReference type="InterPro" id="IPR001737">
    <property type="entry name" value="KsgA/Erm"/>
</dbReference>
<evidence type="ECO:0000256" key="11">
    <source>
        <dbReference type="ARBA" id="ARBA00023163"/>
    </source>
</evidence>
<accession>A0A023GEA2</accession>
<dbReference type="PANTHER" id="PTHR11727">
    <property type="entry name" value="DIMETHYLADENOSINE TRANSFERASE"/>
    <property type="match status" value="1"/>
</dbReference>
<keyword evidence="5" id="KW-0808">Transferase</keyword>
<proteinExistence type="evidence at transcript level"/>
<evidence type="ECO:0000256" key="3">
    <source>
        <dbReference type="ARBA" id="ARBA00022552"/>
    </source>
</evidence>
<evidence type="ECO:0000256" key="14">
    <source>
        <dbReference type="ARBA" id="ARBA00032796"/>
    </source>
</evidence>
<reference evidence="16" key="1">
    <citation type="submission" date="2014-03" db="EMBL/GenBank/DDBJ databases">
        <title>The sialotranscriptome of Amblyomma triste, Amblyomma parvum and Amblyomma cajennense ticks, uncovered by 454-based RNA-seq.</title>
        <authorList>
            <person name="Garcia G.R."/>
            <person name="Gardinassi L.G."/>
            <person name="Ribeiro J.M."/>
            <person name="Anatriello E."/>
            <person name="Ferreira B.R."/>
            <person name="Moreira H.N."/>
            <person name="Mafra C."/>
            <person name="Olegario M.M."/>
            <person name="Szabo P.J."/>
            <person name="Miranda-Santos I.K."/>
            <person name="Maruyama S.R."/>
        </authorList>
    </citation>
    <scope>NUCLEOTIDE SEQUENCE</scope>
    <source>
        <strain evidence="16">Mato Grasso do Sul</strain>
        <tissue evidence="16">Salivary glands</tissue>
    </source>
</reference>
<protein>
    <recommendedName>
        <fullName evidence="2">Dimethyladenosine transferase 2, mitochondrial</fullName>
    </recommendedName>
    <alternativeName>
        <fullName evidence="12">Mitochondrial 12S rRNA dimethylase 2</fullName>
    </alternativeName>
    <alternativeName>
        <fullName evidence="13">Mitochondrial transcription factor B2</fullName>
    </alternativeName>
    <alternativeName>
        <fullName evidence="14">S-adenosylmethionine-6-N', N'-adenosyl(rRNA) dimethyltransferase 2</fullName>
    </alternativeName>
</protein>
<keyword evidence="4" id="KW-0489">Methyltransferase</keyword>
<comment type="subcellular location">
    <subcellularLocation>
        <location evidence="1">Mitochondrion</location>
    </subcellularLocation>
</comment>
<evidence type="ECO:0000256" key="4">
    <source>
        <dbReference type="ARBA" id="ARBA00022603"/>
    </source>
</evidence>
<evidence type="ECO:0000256" key="10">
    <source>
        <dbReference type="ARBA" id="ARBA00023128"/>
    </source>
</evidence>
<evidence type="ECO:0000256" key="2">
    <source>
        <dbReference type="ARBA" id="ARBA00018369"/>
    </source>
</evidence>
<evidence type="ECO:0000256" key="9">
    <source>
        <dbReference type="ARBA" id="ARBA00023015"/>
    </source>
</evidence>
<dbReference type="GO" id="GO:0005759">
    <property type="term" value="C:mitochondrial matrix"/>
    <property type="evidence" value="ECO:0007669"/>
    <property type="project" value="TreeGrafter"/>
</dbReference>
<keyword evidence="11" id="KW-0804">Transcription</keyword>
<sequence>MLGRLPLLLFMSHTEANHIMAGPGSNFNYYRDISILYQLFFDIKVCGEVSRELFLPPRGVKQQAPLQLVRLMPRRDLFELVDSVDRLFELVFFVRQNMVRRTAYVLPCLEKWIPGCGPRLLRAGATRVFERMGDLCPERMLDLFRLFSALPEYPQSAFISAAAAAREIHP</sequence>
<keyword evidence="10" id="KW-0496">Mitochondrion</keyword>
<dbReference type="Gene3D" id="3.40.50.150">
    <property type="entry name" value="Vaccinia Virus protein VP39"/>
    <property type="match status" value="1"/>
</dbReference>
<feature type="chain" id="PRO_5001517295" description="Dimethyladenosine transferase 2, mitochondrial" evidence="15">
    <location>
        <begin position="17"/>
        <end position="170"/>
    </location>
</feature>
<dbReference type="SUPFAM" id="SSF53335">
    <property type="entry name" value="S-adenosyl-L-methionine-dependent methyltransferases"/>
    <property type="match status" value="1"/>
</dbReference>
<keyword evidence="7" id="KW-0694">RNA-binding</keyword>
<keyword evidence="3" id="KW-0698">rRNA processing</keyword>
<dbReference type="PANTHER" id="PTHR11727:SF13">
    <property type="entry name" value="DIMETHYLADENOSINE TRANSFERASE 2, MITOCHONDRIAL"/>
    <property type="match status" value="1"/>
</dbReference>